<evidence type="ECO:0000256" key="3">
    <source>
        <dbReference type="ARBA" id="ARBA00022723"/>
    </source>
</evidence>
<evidence type="ECO:0000256" key="5">
    <source>
        <dbReference type="ARBA" id="ARBA00022755"/>
    </source>
</evidence>
<dbReference type="HAMAP" id="MF_00011">
    <property type="entry name" value="Adenylosucc_synth"/>
    <property type="match status" value="1"/>
</dbReference>
<dbReference type="AlphaFoldDB" id="I7M603"/>
<dbReference type="InParanoid" id="I7M603"/>
<keyword evidence="5 8" id="KW-0658">Purine biosynthesis</keyword>
<dbReference type="FunFam" id="3.90.170.10:FF:000001">
    <property type="entry name" value="Adenylosuccinate synthetase"/>
    <property type="match status" value="1"/>
</dbReference>
<dbReference type="GO" id="GO:0005525">
    <property type="term" value="F:GTP binding"/>
    <property type="evidence" value="ECO:0007669"/>
    <property type="project" value="UniProtKB-UniRule"/>
</dbReference>
<dbReference type="InterPro" id="IPR042111">
    <property type="entry name" value="Adenylosuccinate_synth_dom3"/>
</dbReference>
<dbReference type="PANTHER" id="PTHR11846:SF0">
    <property type="entry name" value="ADENYLOSUCCINATE SYNTHETASE"/>
    <property type="match status" value="1"/>
</dbReference>
<feature type="binding site" evidence="8">
    <location>
        <position position="250"/>
    </location>
    <ligand>
        <name>IMP</name>
        <dbReference type="ChEBI" id="CHEBI:58053"/>
    </ligand>
</feature>
<feature type="binding site" evidence="8">
    <location>
        <position position="235"/>
    </location>
    <ligand>
        <name>IMP</name>
        <dbReference type="ChEBI" id="CHEBI:58053"/>
    </ligand>
</feature>
<comment type="catalytic activity">
    <reaction evidence="8 10">
        <text>IMP + L-aspartate + GTP = N(6)-(1,2-dicarboxyethyl)-AMP + GDP + phosphate + 2 H(+)</text>
        <dbReference type="Rhea" id="RHEA:15753"/>
        <dbReference type="ChEBI" id="CHEBI:15378"/>
        <dbReference type="ChEBI" id="CHEBI:29991"/>
        <dbReference type="ChEBI" id="CHEBI:37565"/>
        <dbReference type="ChEBI" id="CHEBI:43474"/>
        <dbReference type="ChEBI" id="CHEBI:57567"/>
        <dbReference type="ChEBI" id="CHEBI:58053"/>
        <dbReference type="ChEBI" id="CHEBI:58189"/>
        <dbReference type="EC" id="6.3.4.4"/>
    </reaction>
</comment>
<dbReference type="STRING" id="312017.I7M603"/>
<dbReference type="InterPro" id="IPR042110">
    <property type="entry name" value="Adenylosuccinate_synth_dom2"/>
</dbReference>
<keyword evidence="4 8" id="KW-0547">Nucleotide-binding</keyword>
<feature type="binding site" evidence="8">
    <location>
        <begin position="53"/>
        <end position="56"/>
    </location>
    <ligand>
        <name>IMP</name>
        <dbReference type="ChEBI" id="CHEBI:58053"/>
    </ligand>
</feature>
<dbReference type="InterPro" id="IPR018220">
    <property type="entry name" value="Adenylosuccin_syn_GTP-bd"/>
</dbReference>
<dbReference type="GO" id="GO:0046040">
    <property type="term" value="P:IMP metabolic process"/>
    <property type="evidence" value="ECO:0007669"/>
    <property type="project" value="TreeGrafter"/>
</dbReference>
<feature type="binding site" evidence="8">
    <location>
        <position position="55"/>
    </location>
    <ligand>
        <name>Mg(2+)</name>
        <dbReference type="ChEBI" id="CHEBI:18420"/>
    </ligand>
</feature>
<evidence type="ECO:0000256" key="6">
    <source>
        <dbReference type="ARBA" id="ARBA00022842"/>
    </source>
</evidence>
<feature type="binding site" evidence="8">
    <location>
        <begin position="342"/>
        <end position="344"/>
    </location>
    <ligand>
        <name>GTP</name>
        <dbReference type="ChEBI" id="CHEBI:37565"/>
    </ligand>
</feature>
<dbReference type="Proteomes" id="UP000009168">
    <property type="component" value="Unassembled WGS sequence"/>
</dbReference>
<dbReference type="GO" id="GO:0004019">
    <property type="term" value="F:adenylosuccinate synthase activity"/>
    <property type="evidence" value="ECO:0007669"/>
    <property type="project" value="UniProtKB-UniRule"/>
</dbReference>
<dbReference type="FunCoup" id="I7M603">
    <property type="interactions" value="369"/>
</dbReference>
<dbReference type="InterPro" id="IPR033128">
    <property type="entry name" value="Adenylosuccin_syn_Lys_AS"/>
</dbReference>
<dbReference type="Gene3D" id="1.10.300.10">
    <property type="entry name" value="Adenylosuccinate Synthetase, subunit A, domain 2"/>
    <property type="match status" value="1"/>
</dbReference>
<evidence type="ECO:0000256" key="2">
    <source>
        <dbReference type="ARBA" id="ARBA00022598"/>
    </source>
</evidence>
<dbReference type="CDD" id="cd03108">
    <property type="entry name" value="AdSS"/>
    <property type="match status" value="1"/>
</dbReference>
<dbReference type="EMBL" id="GG662514">
    <property type="protein sequence ID" value="EAR83959.1"/>
    <property type="molecule type" value="Genomic_DNA"/>
</dbReference>
<dbReference type="PROSITE" id="PS00513">
    <property type="entry name" value="ADENYLOSUCCIN_SYN_2"/>
    <property type="match status" value="1"/>
</dbReference>
<feature type="binding site" evidence="8">
    <location>
        <position position="158"/>
    </location>
    <ligand>
        <name>IMP</name>
        <dbReference type="ChEBI" id="CHEBI:58053"/>
        <note>ligand shared between dimeric partners</note>
    </ligand>
</feature>
<dbReference type="OMA" id="FHHAKPI"/>
<evidence type="ECO:0000256" key="9">
    <source>
        <dbReference type="PROSITE-ProRule" id="PRU10134"/>
    </source>
</evidence>
<comment type="function">
    <text evidence="8">Plays an important role in the de novo pathway and in the salvage pathway of purine nucleotide biosynthesis. Catalyzes the first commited step in the biosynthesis of AMP from IMP.</text>
</comment>
<dbReference type="InterPro" id="IPR027417">
    <property type="entry name" value="P-loop_NTPase"/>
</dbReference>
<dbReference type="Gene3D" id="3.90.170.10">
    <property type="entry name" value="Adenylosuccinate Synthetase, subunit A, domain 3"/>
    <property type="match status" value="1"/>
</dbReference>
<dbReference type="PROSITE" id="PS01266">
    <property type="entry name" value="ADENYLOSUCCIN_SYN_1"/>
    <property type="match status" value="1"/>
</dbReference>
<dbReference type="Gene3D" id="3.40.440.10">
    <property type="entry name" value="Adenylosuccinate Synthetase, subunit A, domain 1"/>
    <property type="match status" value="1"/>
</dbReference>
<dbReference type="NCBIfam" id="TIGR00184">
    <property type="entry name" value="purA"/>
    <property type="match status" value="1"/>
</dbReference>
<comment type="cofactor">
    <cofactor evidence="8">
        <name>Mg(2+)</name>
        <dbReference type="ChEBI" id="CHEBI:18420"/>
    </cofactor>
    <text evidence="8">Binds 1 Mg(2+) ion per subunit.</text>
</comment>
<gene>
    <name evidence="11" type="ORF">TTHERM_00773690</name>
</gene>
<dbReference type="RefSeq" id="XP_001031622.1">
    <property type="nucleotide sequence ID" value="XM_001031622.3"/>
</dbReference>
<feature type="binding site" evidence="8">
    <location>
        <begin position="424"/>
        <end position="426"/>
    </location>
    <ligand>
        <name>GTP</name>
        <dbReference type="ChEBI" id="CHEBI:37565"/>
    </ligand>
</feature>
<feature type="binding site" evidence="8">
    <location>
        <position position="316"/>
    </location>
    <ligand>
        <name>GTP</name>
        <dbReference type="ChEBI" id="CHEBI:37565"/>
    </ligand>
</feature>
<feature type="binding site" evidence="8">
    <location>
        <position position="28"/>
    </location>
    <ligand>
        <name>Mg(2+)</name>
        <dbReference type="ChEBI" id="CHEBI:18420"/>
    </ligand>
</feature>
<feature type="active site" description="Proton donor" evidence="8">
    <location>
        <position position="56"/>
    </location>
</feature>
<feature type="binding site" evidence="8">
    <location>
        <position position="314"/>
    </location>
    <ligand>
        <name>IMP</name>
        <dbReference type="ChEBI" id="CHEBI:58053"/>
    </ligand>
</feature>
<dbReference type="EC" id="6.3.4.4" evidence="8 10"/>
<dbReference type="NCBIfam" id="NF002223">
    <property type="entry name" value="PRK01117.1"/>
    <property type="match status" value="1"/>
</dbReference>
<dbReference type="SMART" id="SM00788">
    <property type="entry name" value="Adenylsucc_synt"/>
    <property type="match status" value="1"/>
</dbReference>
<dbReference type="UniPathway" id="UPA00075">
    <property type="reaction ID" value="UER00335"/>
</dbReference>
<evidence type="ECO:0000256" key="8">
    <source>
        <dbReference type="HAMAP-Rule" id="MF_03125"/>
    </source>
</evidence>
<comment type="subcellular location">
    <subcellularLocation>
        <location evidence="8">Cytoplasm</location>
    </subcellularLocation>
</comment>
<feature type="active site" evidence="9">
    <location>
        <position position="155"/>
    </location>
</feature>
<dbReference type="Pfam" id="PF00709">
    <property type="entry name" value="Adenylsucc_synt"/>
    <property type="match status" value="1"/>
</dbReference>
<evidence type="ECO:0000256" key="1">
    <source>
        <dbReference type="ARBA" id="ARBA00011738"/>
    </source>
</evidence>
<dbReference type="HOGENOM" id="CLU_029848_0_0_1"/>
<evidence type="ECO:0000256" key="4">
    <source>
        <dbReference type="ARBA" id="ARBA00022741"/>
    </source>
</evidence>
<comment type="pathway">
    <text evidence="8 10">Purine metabolism; AMP biosynthesis via de novo pathway; AMP from IMP: step 1/2.</text>
</comment>
<name>I7M603_TETTS</name>
<dbReference type="GO" id="GO:0000287">
    <property type="term" value="F:magnesium ion binding"/>
    <property type="evidence" value="ECO:0007669"/>
    <property type="project" value="UniProtKB-UniRule"/>
</dbReference>
<evidence type="ECO:0000256" key="10">
    <source>
        <dbReference type="RuleBase" id="RU000520"/>
    </source>
</evidence>
<keyword evidence="2 8" id="KW-0436">Ligase</keyword>
<evidence type="ECO:0000256" key="7">
    <source>
        <dbReference type="ARBA" id="ARBA00023134"/>
    </source>
</evidence>
<keyword evidence="8" id="KW-0963">Cytoplasm</keyword>
<comment type="similarity">
    <text evidence="8 10">Belongs to the adenylosuccinate synthetase family.</text>
</comment>
<protein>
    <recommendedName>
        <fullName evidence="8 10">Adenylosuccinate synthetase</fullName>
        <shortName evidence="8">AMPSase</shortName>
        <shortName evidence="8">AdSS</shortName>
        <ecNumber evidence="8 10">6.3.4.4</ecNumber>
    </recommendedName>
    <alternativeName>
        <fullName evidence="8">IMP--aspartate ligase</fullName>
    </alternativeName>
</protein>
<dbReference type="PANTHER" id="PTHR11846">
    <property type="entry name" value="ADENYLOSUCCINATE SYNTHETASE"/>
    <property type="match status" value="1"/>
</dbReference>
<dbReference type="InterPro" id="IPR042109">
    <property type="entry name" value="Adenylosuccinate_synth_dom1"/>
</dbReference>
<dbReference type="OrthoDB" id="10265645at2759"/>
<keyword evidence="12" id="KW-1185">Reference proteome</keyword>
<dbReference type="GO" id="GO:0044208">
    <property type="term" value="P:'de novo' AMP biosynthetic process"/>
    <property type="evidence" value="ECO:0007669"/>
    <property type="project" value="UniProtKB-UniRule"/>
</dbReference>
<proteinExistence type="inferred from homology"/>
<feature type="binding site" evidence="8">
    <location>
        <begin position="310"/>
        <end position="316"/>
    </location>
    <ligand>
        <name>substrate</name>
    </ligand>
</feature>
<dbReference type="InterPro" id="IPR001114">
    <property type="entry name" value="Adenylosuccinate_synthetase"/>
</dbReference>
<organism evidence="11 12">
    <name type="scientific">Tetrahymena thermophila (strain SB210)</name>
    <dbReference type="NCBI Taxonomy" id="312017"/>
    <lineage>
        <taxon>Eukaryota</taxon>
        <taxon>Sar</taxon>
        <taxon>Alveolata</taxon>
        <taxon>Ciliophora</taxon>
        <taxon>Intramacronucleata</taxon>
        <taxon>Oligohymenophorea</taxon>
        <taxon>Hymenostomatida</taxon>
        <taxon>Tetrahymenina</taxon>
        <taxon>Tetrahymenidae</taxon>
        <taxon>Tetrahymena</taxon>
    </lineage>
</organism>
<dbReference type="SUPFAM" id="SSF52540">
    <property type="entry name" value="P-loop containing nucleoside triphosphate hydrolases"/>
    <property type="match status" value="1"/>
</dbReference>
<sequence>MSVAKQTARCLNGLKSNVAVVLGAQWGDEGKGKLVDILAEKYEYCARFNGGANAGHTIIANGKKYPFHLLPCGILYPHTKNVLGNGTVIHLQTMFEELKQLDRDHINYKGRLLLSDRAHLVTSLTIAADSKSESSSKNQFLGTTKRGIGPTYASKMNRYGLRVGDLKNWDTFLLKYKYLQGKFSEQGVNAGSEEELQEIKLLRERMLANNMITDTVVLMNEAIKQGKRVLVEGANACLLDIDFGTYPYVTSSNTSIGGVCTGLGIAPHHIETVIGIVKAYTTRVGEGPFPTELNDQNGEHLRKVGHEFGTTTGRPRRCGWLDIPLLRYSHMINNYQSINITKLDVLDQVDEIKIATKYTVNGEEIHFMPSTIEELSQVKVEYTTVKGWNQDISKIRSYDKLPQKAKDYLSTIEELLGVPVSWVGTGPEREAMVLKQ</sequence>
<reference evidence="12" key="1">
    <citation type="journal article" date="2006" name="PLoS Biol.">
        <title>Macronuclear genome sequence of the ciliate Tetrahymena thermophila, a model eukaryote.</title>
        <authorList>
            <person name="Eisen J.A."/>
            <person name="Coyne R.S."/>
            <person name="Wu M."/>
            <person name="Wu D."/>
            <person name="Thiagarajan M."/>
            <person name="Wortman J.R."/>
            <person name="Badger J.H."/>
            <person name="Ren Q."/>
            <person name="Amedeo P."/>
            <person name="Jones K.M."/>
            <person name="Tallon L.J."/>
            <person name="Delcher A.L."/>
            <person name="Salzberg S.L."/>
            <person name="Silva J.C."/>
            <person name="Haas B.J."/>
            <person name="Majoros W.H."/>
            <person name="Farzad M."/>
            <person name="Carlton J.M."/>
            <person name="Smith R.K. Jr."/>
            <person name="Garg J."/>
            <person name="Pearlman R.E."/>
            <person name="Karrer K.M."/>
            <person name="Sun L."/>
            <person name="Manning G."/>
            <person name="Elde N.C."/>
            <person name="Turkewitz A.P."/>
            <person name="Asai D.J."/>
            <person name="Wilkes D.E."/>
            <person name="Wang Y."/>
            <person name="Cai H."/>
            <person name="Collins K."/>
            <person name="Stewart B.A."/>
            <person name="Lee S.R."/>
            <person name="Wilamowska K."/>
            <person name="Weinberg Z."/>
            <person name="Ruzzo W.L."/>
            <person name="Wloga D."/>
            <person name="Gaertig J."/>
            <person name="Frankel J."/>
            <person name="Tsao C.-C."/>
            <person name="Gorovsky M.A."/>
            <person name="Keeling P.J."/>
            <person name="Waller R.F."/>
            <person name="Patron N.J."/>
            <person name="Cherry J.M."/>
            <person name="Stover N.A."/>
            <person name="Krieger C.J."/>
            <person name="del Toro C."/>
            <person name="Ryder H.F."/>
            <person name="Williamson S.C."/>
            <person name="Barbeau R.A."/>
            <person name="Hamilton E.P."/>
            <person name="Orias E."/>
        </authorList>
    </citation>
    <scope>NUCLEOTIDE SEQUENCE [LARGE SCALE GENOMIC DNA]</scope>
    <source>
        <strain evidence="12">SB210</strain>
    </source>
</reference>
<dbReference type="GeneID" id="7823694"/>
<dbReference type="GO" id="GO:0005737">
    <property type="term" value="C:cytoplasm"/>
    <property type="evidence" value="ECO:0007669"/>
    <property type="project" value="UniProtKB-SubCell"/>
</dbReference>
<comment type="subunit">
    <text evidence="1 8">Homodimer.</text>
</comment>
<feature type="binding site" evidence="8">
    <location>
        <position position="144"/>
    </location>
    <ligand>
        <name>IMP</name>
        <dbReference type="ChEBI" id="CHEBI:58053"/>
    </ligand>
</feature>
<evidence type="ECO:0000313" key="12">
    <source>
        <dbReference type="Proteomes" id="UP000009168"/>
    </source>
</evidence>
<dbReference type="KEGG" id="tet:TTHERM_00773690"/>
<feature type="binding site" evidence="8">
    <location>
        <begin position="28"/>
        <end position="31"/>
    </location>
    <ligand>
        <name>IMP</name>
        <dbReference type="ChEBI" id="CHEBI:58053"/>
    </ligand>
</feature>
<evidence type="ECO:0000313" key="11">
    <source>
        <dbReference type="EMBL" id="EAR83959.1"/>
    </source>
</evidence>
<accession>I7M603</accession>
<feature type="binding site" evidence="8">
    <location>
        <begin position="55"/>
        <end position="57"/>
    </location>
    <ligand>
        <name>GTP</name>
        <dbReference type="ChEBI" id="CHEBI:37565"/>
    </ligand>
</feature>
<comment type="function">
    <text evidence="10">Plays an important role in the de novo pathway of purine nucleotide biosynthesis.</text>
</comment>
<keyword evidence="7 8" id="KW-0342">GTP-binding</keyword>
<feature type="active site" description="Proton acceptor" evidence="8">
    <location>
        <position position="28"/>
    </location>
</feature>
<keyword evidence="6 8" id="KW-0460">Magnesium</keyword>
<feature type="binding site" evidence="8">
    <location>
        <begin position="27"/>
        <end position="33"/>
    </location>
    <ligand>
        <name>GTP</name>
        <dbReference type="ChEBI" id="CHEBI:37565"/>
    </ligand>
</feature>
<keyword evidence="3 8" id="KW-0479">Metal-binding</keyword>
<dbReference type="eggNOG" id="KOG1355">
    <property type="taxonomic scope" value="Eukaryota"/>
</dbReference>